<evidence type="ECO:0000313" key="5">
    <source>
        <dbReference type="EMBL" id="KAF5325806.1"/>
    </source>
</evidence>
<keyword evidence="1" id="KW-0863">Zinc-finger</keyword>
<dbReference type="OrthoDB" id="3269417at2759"/>
<evidence type="ECO:0000256" key="2">
    <source>
        <dbReference type="SAM" id="Coils"/>
    </source>
</evidence>
<keyword evidence="2" id="KW-0175">Coiled coil</keyword>
<feature type="compositionally biased region" description="Polar residues" evidence="3">
    <location>
        <begin position="278"/>
        <end position="292"/>
    </location>
</feature>
<feature type="coiled-coil region" evidence="2">
    <location>
        <begin position="997"/>
        <end position="1024"/>
    </location>
</feature>
<keyword evidence="1" id="KW-0862">Zinc</keyword>
<feature type="region of interest" description="Disordered" evidence="3">
    <location>
        <begin position="1334"/>
        <end position="1443"/>
    </location>
</feature>
<feature type="compositionally biased region" description="Basic and acidic residues" evidence="3">
    <location>
        <begin position="1024"/>
        <end position="1033"/>
    </location>
</feature>
<proteinExistence type="predicted"/>
<feature type="compositionally biased region" description="Acidic residues" evidence="3">
    <location>
        <begin position="1413"/>
        <end position="1430"/>
    </location>
</feature>
<dbReference type="PROSITE" id="PS50157">
    <property type="entry name" value="ZINC_FINGER_C2H2_2"/>
    <property type="match status" value="1"/>
</dbReference>
<organism evidence="5 6">
    <name type="scientific">Ephemerocybe angulata</name>
    <dbReference type="NCBI Taxonomy" id="980116"/>
    <lineage>
        <taxon>Eukaryota</taxon>
        <taxon>Fungi</taxon>
        <taxon>Dikarya</taxon>
        <taxon>Basidiomycota</taxon>
        <taxon>Agaricomycotina</taxon>
        <taxon>Agaricomycetes</taxon>
        <taxon>Agaricomycetidae</taxon>
        <taxon>Agaricales</taxon>
        <taxon>Agaricineae</taxon>
        <taxon>Psathyrellaceae</taxon>
        <taxon>Ephemerocybe</taxon>
    </lineage>
</organism>
<evidence type="ECO:0000313" key="6">
    <source>
        <dbReference type="Proteomes" id="UP000541558"/>
    </source>
</evidence>
<feature type="region of interest" description="Disordered" evidence="3">
    <location>
        <begin position="262"/>
        <end position="292"/>
    </location>
</feature>
<keyword evidence="6" id="KW-1185">Reference proteome</keyword>
<evidence type="ECO:0000256" key="3">
    <source>
        <dbReference type="SAM" id="MobiDB-lite"/>
    </source>
</evidence>
<reference evidence="5 6" key="1">
    <citation type="journal article" date="2020" name="ISME J.">
        <title>Uncovering the hidden diversity of litter-decomposition mechanisms in mushroom-forming fungi.</title>
        <authorList>
            <person name="Floudas D."/>
            <person name="Bentzer J."/>
            <person name="Ahren D."/>
            <person name="Johansson T."/>
            <person name="Persson P."/>
            <person name="Tunlid A."/>
        </authorList>
    </citation>
    <scope>NUCLEOTIDE SEQUENCE [LARGE SCALE GENOMIC DNA]</scope>
    <source>
        <strain evidence="5 6">CBS 175.51</strain>
    </source>
</reference>
<dbReference type="GO" id="GO:0008270">
    <property type="term" value="F:zinc ion binding"/>
    <property type="evidence" value="ECO:0007669"/>
    <property type="project" value="UniProtKB-KW"/>
</dbReference>
<dbReference type="InterPro" id="IPR046521">
    <property type="entry name" value="DUF6698"/>
</dbReference>
<feature type="compositionally biased region" description="Polar residues" evidence="3">
    <location>
        <begin position="498"/>
        <end position="508"/>
    </location>
</feature>
<feature type="compositionally biased region" description="Basic residues" evidence="3">
    <location>
        <begin position="1346"/>
        <end position="1356"/>
    </location>
</feature>
<feature type="domain" description="C2H2-type" evidence="4">
    <location>
        <begin position="185"/>
        <end position="212"/>
    </location>
</feature>
<evidence type="ECO:0000256" key="1">
    <source>
        <dbReference type="PROSITE-ProRule" id="PRU00042"/>
    </source>
</evidence>
<protein>
    <recommendedName>
        <fullName evidence="4">C2H2-type domain-containing protein</fullName>
    </recommendedName>
</protein>
<feature type="compositionally biased region" description="Polar residues" evidence="3">
    <location>
        <begin position="475"/>
        <end position="490"/>
    </location>
</feature>
<name>A0A8H5BME0_9AGAR</name>
<comment type="caution">
    <text evidence="5">The sequence shown here is derived from an EMBL/GenBank/DDBJ whole genome shotgun (WGS) entry which is preliminary data.</text>
</comment>
<dbReference type="EMBL" id="JAACJK010000163">
    <property type="protein sequence ID" value="KAF5325806.1"/>
    <property type="molecule type" value="Genomic_DNA"/>
</dbReference>
<gene>
    <name evidence="5" type="ORF">D9611_000607</name>
</gene>
<dbReference type="InterPro" id="IPR013087">
    <property type="entry name" value="Znf_C2H2_type"/>
</dbReference>
<accession>A0A8H5BME0</accession>
<keyword evidence="1" id="KW-0479">Metal-binding</keyword>
<feature type="region of interest" description="Disordered" evidence="3">
    <location>
        <begin position="923"/>
        <end position="944"/>
    </location>
</feature>
<dbReference type="Pfam" id="PF20414">
    <property type="entry name" value="DUF6698"/>
    <property type="match status" value="1"/>
</dbReference>
<feature type="compositionally biased region" description="Low complexity" evidence="3">
    <location>
        <begin position="1357"/>
        <end position="1369"/>
    </location>
</feature>
<feature type="compositionally biased region" description="Low complexity" evidence="3">
    <location>
        <begin position="262"/>
        <end position="272"/>
    </location>
</feature>
<sequence length="1443" mass="161703">MLSRGAASARSDDTKTLKSVIVDWITPPNGVLSPPIQRNVKTDRGFFHPRTGELLCPVHLNWSDPKIRRDLASGQLVPSGDLWPRFLFRAFEYNPENPWEGLFRSSLLVSKEWLFFWPVKQVIKTFKFVIWDWQPTALPLSSASLVPPRELYYRQEAPQLTFDSHNLEKAMGEPYLDLPWSDSPYRCSACGKEYALPRYLDSHERNCTANKRDLSQLLEEANQLWEARKRRRLEEKAQISAAPSAGGRNLNSDALVARRNNLTTSSNESESNPAHAQGNISEPVASTSRLSNEHSGIANVFRTADLPPPPRNAVVGESEATSSAVGVALQTDSIAFPLSVREGKQPQNNVAKPVASSSRVATRPAITNDARTTEPTGEREITPFLPQIGAAGESEVAYSIMDKSASGLPLSLRKGKRPRNVPMRFRENETQGSRFPGSPKGAPGCLDLPFGDNPQARDAALELLRARLAGPITPQSANEITAVSTQNPTVESEPDSAGESSQRPPEHNQQLENLLLAASLPVPLPDISSGPSTHSANIADAPLRDVLPALSTSANTTADEAGTSVPLPSNDAPQLAPVRSPWDIFNVRRLYMIPTGSKLSHDPEQGLTLKDLSDRKASTLLPSSSPIRRGILSESPPLYGPFPNKSSFELADWFWNSNGKSILEFKKLINLFKQPDFDISDTTHIDWSNKFQELGANKDDLPSDARLDEQRDEAKQRLLTEQAREVVYKGGFAVDNDDVEDLLKPISLNVVQNAFSDLMESKPFNLIPAIVVDLMHEFEIGVWKRLFIHLLRLLDAFTVPRTGRTLTAELDERFRLIPSFGRDGIRKFGRNVSGMKRRAARDFEDLLQCSITAFESLIPEPHNTNLMKLLYICAQWHALAKLRLHNDLTLALLDYTTTLLGAQMRVFDQDTCAKVPTLELKKEAEARSRREGKASKGAAESDSSRRPASLDMFTIKFHYLGDYVSSIRHFGTTDSYTTEIGELCHRLPKQWYPRTDKRQYEGQMAQIERRQARLARIRAEIEARRASESENGRPRLPLPEPSLDVSYSVGQGTDEIFDLHRMFMMIPGESPSDSYLHNFMHKLKQHLLLRVAECLDFDPEDFSNSAWEAISIENNRLYHHKIMRTSYTTYDLRRTEDIIHVDTPQSNAMLLNAAYNANAQGASEATEHPYLYAKVLGIFHADVTYVGALPDGTRNYTSHRLEFLWVRWYEVISEPAGDFMLDRLRLCPLHSPTALQFIEPADVLRAVHIVPRFSQGRVEDPESVKSRWINNEVYPWNEYCLNRSVKFKHAPTWEDTTDMLQPRFADRDLFMRYQYGMSVGHTYMYGGTFPPPSIPEIPPTFDHRTSYPRKPRRRGRAAPSRSTATTSLADAIPQSSGSTAPLADGIPQPSGSGAQMVREPPTIVDNEQTNQDLGDEGGEGGDDVSDVDDYETCRQDDLYGDEV</sequence>
<feature type="region of interest" description="Disordered" evidence="3">
    <location>
        <begin position="475"/>
        <end position="508"/>
    </location>
</feature>
<feature type="compositionally biased region" description="Basic and acidic residues" evidence="3">
    <location>
        <begin position="923"/>
        <end position="934"/>
    </location>
</feature>
<evidence type="ECO:0000259" key="4">
    <source>
        <dbReference type="PROSITE" id="PS50157"/>
    </source>
</evidence>
<dbReference type="Proteomes" id="UP000541558">
    <property type="component" value="Unassembled WGS sequence"/>
</dbReference>
<feature type="region of interest" description="Disordered" evidence="3">
    <location>
        <begin position="1024"/>
        <end position="1044"/>
    </location>
</feature>